<reference evidence="2" key="1">
    <citation type="submission" date="2020-10" db="EMBL/GenBank/DDBJ databases">
        <authorList>
            <person name="Gilroy R."/>
        </authorList>
    </citation>
    <scope>NUCLEOTIDE SEQUENCE</scope>
    <source>
        <strain evidence="2">ChiGjej1B1-24693</strain>
    </source>
</reference>
<comment type="caution">
    <text evidence="2">The sequence shown here is derived from an EMBL/GenBank/DDBJ whole genome shotgun (WGS) entry which is preliminary data.</text>
</comment>
<feature type="domain" description="VTC" evidence="1">
    <location>
        <begin position="31"/>
        <end position="241"/>
    </location>
</feature>
<evidence type="ECO:0000313" key="3">
    <source>
        <dbReference type="Proteomes" id="UP000886842"/>
    </source>
</evidence>
<reference evidence="2" key="2">
    <citation type="journal article" date="2021" name="PeerJ">
        <title>Extensive microbial diversity within the chicken gut microbiome revealed by metagenomics and culture.</title>
        <authorList>
            <person name="Gilroy R."/>
            <person name="Ravi A."/>
            <person name="Getino M."/>
            <person name="Pursley I."/>
            <person name="Horton D.L."/>
            <person name="Alikhan N.F."/>
            <person name="Baker D."/>
            <person name="Gharbi K."/>
            <person name="Hall N."/>
            <person name="Watson M."/>
            <person name="Adriaenssens E.M."/>
            <person name="Foster-Nyarko E."/>
            <person name="Jarju S."/>
            <person name="Secka A."/>
            <person name="Antonio M."/>
            <person name="Oren A."/>
            <person name="Chaudhuri R.R."/>
            <person name="La Ragione R."/>
            <person name="Hildebrand F."/>
            <person name="Pallen M.J."/>
        </authorList>
    </citation>
    <scope>NUCLEOTIDE SEQUENCE</scope>
    <source>
        <strain evidence="2">ChiGjej1B1-24693</strain>
    </source>
</reference>
<dbReference type="Pfam" id="PF09359">
    <property type="entry name" value="VTC"/>
    <property type="match status" value="1"/>
</dbReference>
<dbReference type="InterPro" id="IPR042267">
    <property type="entry name" value="VTC_sf"/>
</dbReference>
<gene>
    <name evidence="2" type="ORF">IAA98_06585</name>
</gene>
<accession>A0A9D1GY05</accession>
<evidence type="ECO:0000259" key="1">
    <source>
        <dbReference type="Pfam" id="PF09359"/>
    </source>
</evidence>
<dbReference type="InterPro" id="IPR018966">
    <property type="entry name" value="VTC_domain"/>
</dbReference>
<dbReference type="GO" id="GO:0006799">
    <property type="term" value="P:polyphosphate biosynthetic process"/>
    <property type="evidence" value="ECO:0007669"/>
    <property type="project" value="UniProtKB-ARBA"/>
</dbReference>
<dbReference type="AlphaFoldDB" id="A0A9D1GY05"/>
<dbReference type="Proteomes" id="UP000886842">
    <property type="component" value="Unassembled WGS sequence"/>
</dbReference>
<sequence length="272" mass="30547">MTTTAAQPAWAERLTGIDLTELVDRAPLMTRVDRKYLIDAACLPPIVDALAADPDSRTRVLEIEGRRTFSYRSSYLDTPRLTTWYAAARGRRRRFKARVRDYCDTGQRWLEVKTRGPRGTSVKRRIAVVGQQERLGPEQTRFVAEVLATERIDPALADELQPSLVTTYRRTTLHHHDAVRECRITLDSDLGFTSPAGVTRSAPGLVVVEVKAGPSPMPVEHLLWRHGHRPITTSKYGVGMVWTHPELPALKWRRALARHRCAATPTSQGAPS</sequence>
<proteinExistence type="predicted"/>
<organism evidence="2 3">
    <name type="scientific">Candidatus Avipropionibacterium avicola</name>
    <dbReference type="NCBI Taxonomy" id="2840701"/>
    <lineage>
        <taxon>Bacteria</taxon>
        <taxon>Bacillati</taxon>
        <taxon>Actinomycetota</taxon>
        <taxon>Actinomycetes</taxon>
        <taxon>Propionibacteriales</taxon>
        <taxon>Propionibacteriaceae</taxon>
        <taxon>Propionibacteriaceae incertae sedis</taxon>
        <taxon>Candidatus Avipropionibacterium</taxon>
    </lineage>
</organism>
<evidence type="ECO:0000313" key="2">
    <source>
        <dbReference type="EMBL" id="HIT75232.1"/>
    </source>
</evidence>
<dbReference type="Gene3D" id="3.20.100.30">
    <property type="entry name" value="VTC, catalytic tunnel domain"/>
    <property type="match status" value="1"/>
</dbReference>
<name>A0A9D1GY05_9ACTN</name>
<dbReference type="EMBL" id="DVLP01000201">
    <property type="protein sequence ID" value="HIT75232.1"/>
    <property type="molecule type" value="Genomic_DNA"/>
</dbReference>
<protein>
    <submittedName>
        <fullName evidence="2">VTC domain-containing protein</fullName>
    </submittedName>
</protein>